<keyword evidence="3" id="KW-0547">Nucleotide-binding</keyword>
<dbReference type="GO" id="GO:0035336">
    <property type="term" value="P:long-chain fatty-acyl-CoA metabolic process"/>
    <property type="evidence" value="ECO:0007669"/>
    <property type="project" value="TreeGrafter"/>
</dbReference>
<keyword evidence="2" id="KW-0436">Ligase</keyword>
<organism evidence="8 9">
    <name type="scientific">Ambrosiozyma monospora</name>
    <name type="common">Yeast</name>
    <name type="synonym">Endomycopsis monosporus</name>
    <dbReference type="NCBI Taxonomy" id="43982"/>
    <lineage>
        <taxon>Eukaryota</taxon>
        <taxon>Fungi</taxon>
        <taxon>Dikarya</taxon>
        <taxon>Ascomycota</taxon>
        <taxon>Saccharomycotina</taxon>
        <taxon>Pichiomycetes</taxon>
        <taxon>Pichiales</taxon>
        <taxon>Pichiaceae</taxon>
        <taxon>Ambrosiozyma</taxon>
    </lineage>
</organism>
<evidence type="ECO:0000313" key="8">
    <source>
        <dbReference type="EMBL" id="GMG35136.1"/>
    </source>
</evidence>
<comment type="catalytic activity">
    <reaction evidence="5">
        <text>a long-chain fatty acid + ATP + CoA = a long-chain fatty acyl-CoA + AMP + diphosphate</text>
        <dbReference type="Rhea" id="RHEA:15421"/>
        <dbReference type="ChEBI" id="CHEBI:30616"/>
        <dbReference type="ChEBI" id="CHEBI:33019"/>
        <dbReference type="ChEBI" id="CHEBI:57287"/>
        <dbReference type="ChEBI" id="CHEBI:57560"/>
        <dbReference type="ChEBI" id="CHEBI:83139"/>
        <dbReference type="ChEBI" id="CHEBI:456215"/>
        <dbReference type="EC" id="6.2.1.3"/>
    </reaction>
</comment>
<dbReference type="GO" id="GO:0005524">
    <property type="term" value="F:ATP binding"/>
    <property type="evidence" value="ECO:0007669"/>
    <property type="project" value="UniProtKB-KW"/>
</dbReference>
<dbReference type="PANTHER" id="PTHR43272">
    <property type="entry name" value="LONG-CHAIN-FATTY-ACID--COA LIGASE"/>
    <property type="match status" value="1"/>
</dbReference>
<dbReference type="InterPro" id="IPR000873">
    <property type="entry name" value="AMP-dep_synth/lig_dom"/>
</dbReference>
<evidence type="ECO:0000256" key="5">
    <source>
        <dbReference type="ARBA" id="ARBA00036813"/>
    </source>
</evidence>
<reference evidence="8" key="1">
    <citation type="submission" date="2023-04" db="EMBL/GenBank/DDBJ databases">
        <title>Ambrosiozyma monospora NBRC 1965.</title>
        <authorList>
            <person name="Ichikawa N."/>
            <person name="Sato H."/>
            <person name="Tonouchi N."/>
        </authorList>
    </citation>
    <scope>NUCLEOTIDE SEQUENCE</scope>
    <source>
        <strain evidence="8">NBRC 1965</strain>
    </source>
</reference>
<dbReference type="Proteomes" id="UP001165063">
    <property type="component" value="Unassembled WGS sequence"/>
</dbReference>
<feature type="region of interest" description="Disordered" evidence="6">
    <location>
        <begin position="1"/>
        <end position="22"/>
    </location>
</feature>
<sequence>MMTSFEVNVPVGPPESPNETAPRRYYKARDGIVVRPPGMHCNTVYELFNESVKMHGEDTPCQSWRKLINMHYERKMVKKMAPDGQIVEVEKEWAYYEKSNTPTVVTFGEVKEITDSLGRGLRKLGVTELNPSGHNPDESSKICLFGSTTAQWVQMFLAAQTQSLCAVTAYASLGIDGLKHSLVETSTRAIFADNDLLYKLIEPLKVATDVKFIFHMEKIDPNDKRGDGRLYKGAHDAVEKIKKLRPDITFYTFDEVLKIGRDAKDLKPAPPKPDDVCCIMYTSGSTGTPKGVVLTHSNVVGGIGGVSTVLDRTHMNKTDRVIYIDFCFL</sequence>
<dbReference type="Gene3D" id="3.40.50.12780">
    <property type="entry name" value="N-terminal domain of ligase-like"/>
    <property type="match status" value="1"/>
</dbReference>
<evidence type="ECO:0000259" key="7">
    <source>
        <dbReference type="Pfam" id="PF00501"/>
    </source>
</evidence>
<evidence type="ECO:0000256" key="6">
    <source>
        <dbReference type="SAM" id="MobiDB-lite"/>
    </source>
</evidence>
<dbReference type="GO" id="GO:0005886">
    <property type="term" value="C:plasma membrane"/>
    <property type="evidence" value="ECO:0007669"/>
    <property type="project" value="TreeGrafter"/>
</dbReference>
<evidence type="ECO:0000256" key="1">
    <source>
        <dbReference type="ARBA" id="ARBA00006432"/>
    </source>
</evidence>
<comment type="similarity">
    <text evidence="1">Belongs to the ATP-dependent AMP-binding enzyme family.</text>
</comment>
<feature type="domain" description="AMP-dependent synthetase/ligase" evidence="7">
    <location>
        <begin position="100"/>
        <end position="322"/>
    </location>
</feature>
<evidence type="ECO:0000256" key="2">
    <source>
        <dbReference type="ARBA" id="ARBA00022598"/>
    </source>
</evidence>
<keyword evidence="9" id="KW-1185">Reference proteome</keyword>
<gene>
    <name evidence="8" type="ORF">Amon01_000450100</name>
</gene>
<dbReference type="InterPro" id="IPR042099">
    <property type="entry name" value="ANL_N_sf"/>
</dbReference>
<accession>A0A9W6YTB7</accession>
<dbReference type="GO" id="GO:0005783">
    <property type="term" value="C:endoplasmic reticulum"/>
    <property type="evidence" value="ECO:0007669"/>
    <property type="project" value="TreeGrafter"/>
</dbReference>
<dbReference type="AlphaFoldDB" id="A0A9W6YTB7"/>
<protein>
    <submittedName>
        <fullName evidence="8">Unnamed protein product</fullName>
    </submittedName>
</protein>
<evidence type="ECO:0000256" key="4">
    <source>
        <dbReference type="ARBA" id="ARBA00022840"/>
    </source>
</evidence>
<dbReference type="GO" id="GO:0005811">
    <property type="term" value="C:lipid droplet"/>
    <property type="evidence" value="ECO:0007669"/>
    <property type="project" value="TreeGrafter"/>
</dbReference>
<dbReference type="SUPFAM" id="SSF56801">
    <property type="entry name" value="Acetyl-CoA synthetase-like"/>
    <property type="match status" value="1"/>
</dbReference>
<dbReference type="EMBL" id="BSXU01002184">
    <property type="protein sequence ID" value="GMG35136.1"/>
    <property type="molecule type" value="Genomic_DNA"/>
</dbReference>
<dbReference type="OrthoDB" id="1700726at2759"/>
<comment type="caution">
    <text evidence="8">The sequence shown here is derived from an EMBL/GenBank/DDBJ whole genome shotgun (WGS) entry which is preliminary data.</text>
</comment>
<proteinExistence type="inferred from homology"/>
<dbReference type="PROSITE" id="PS00455">
    <property type="entry name" value="AMP_BINDING"/>
    <property type="match status" value="1"/>
</dbReference>
<evidence type="ECO:0000256" key="3">
    <source>
        <dbReference type="ARBA" id="ARBA00022741"/>
    </source>
</evidence>
<keyword evidence="4" id="KW-0067">ATP-binding</keyword>
<dbReference type="InterPro" id="IPR020845">
    <property type="entry name" value="AMP-binding_CS"/>
</dbReference>
<dbReference type="Pfam" id="PF00501">
    <property type="entry name" value="AMP-binding"/>
    <property type="match status" value="1"/>
</dbReference>
<evidence type="ECO:0000313" key="9">
    <source>
        <dbReference type="Proteomes" id="UP001165063"/>
    </source>
</evidence>
<dbReference type="GO" id="GO:0004467">
    <property type="term" value="F:long-chain fatty acid-CoA ligase activity"/>
    <property type="evidence" value="ECO:0007669"/>
    <property type="project" value="UniProtKB-EC"/>
</dbReference>
<dbReference type="PANTHER" id="PTHR43272:SF83">
    <property type="entry name" value="ACYL-COA SYNTHETASE LONG-CHAIN, ISOFORM J"/>
    <property type="match status" value="1"/>
</dbReference>
<name>A0A9W6YTB7_AMBMO</name>